<dbReference type="PANTHER" id="PTHR21615">
    <property type="entry name" value="CYCLIN N-TERMINAL DOMAIN-CONTAINING PROTEIN 1"/>
    <property type="match status" value="1"/>
</dbReference>
<proteinExistence type="predicted"/>
<dbReference type="Proteomes" id="UP001178508">
    <property type="component" value="Chromosome 19"/>
</dbReference>
<feature type="transmembrane region" description="Helical" evidence="1">
    <location>
        <begin position="252"/>
        <end position="269"/>
    </location>
</feature>
<dbReference type="PANTHER" id="PTHR21615:SF2">
    <property type="entry name" value="CYCLIN N-TERMINAL DOMAIN-CONTAINING PROTEIN 1"/>
    <property type="match status" value="1"/>
</dbReference>
<keyword evidence="1" id="KW-1133">Transmembrane helix</keyword>
<evidence type="ECO:0000256" key="1">
    <source>
        <dbReference type="SAM" id="Phobius"/>
    </source>
</evidence>
<name>A0AAV1H2P1_XYRNO</name>
<dbReference type="GO" id="GO:0007131">
    <property type="term" value="P:reciprocal meiotic recombination"/>
    <property type="evidence" value="ECO:0007669"/>
    <property type="project" value="TreeGrafter"/>
</dbReference>
<sequence length="311" mass="35055">MAKRFLSPRSYKPSYKFREASFDLLTDFLIDFNKRNEENLSSLSNCSGSFKEKRLLVYIFLITKELRVDPLAGYHAIELLQRFMVKHLTDLFTTPTPQGAASDPPRSYEVAVFDKLKEKFPLIIFSCVQLASKMSLHSHMIDNNTAVQFLHTMGLSVSKQEVINSELMVLKGLEFRLHALNPLSYVEILLEVLGHNEPSIPVDHLPHLCHNVLQFVTLQRTAIYDSLLVTTMQCGSPSTEQREKFLLVTEDCMLLGVGVIAVAAFILLVRKWEQVVAELSHITGIAQKSISDFTRVTVMHIVQSGSSAPST</sequence>
<keyword evidence="1" id="KW-0472">Membrane</keyword>
<evidence type="ECO:0000313" key="2">
    <source>
        <dbReference type="EMBL" id="CAJ1080098.1"/>
    </source>
</evidence>
<keyword evidence="1" id="KW-0812">Transmembrane</keyword>
<protein>
    <submittedName>
        <fullName evidence="2">Cyclin N-terminal domain-containing protein 1</fullName>
    </submittedName>
</protein>
<gene>
    <name evidence="2" type="ORF">XNOV1_A037383</name>
</gene>
<dbReference type="AlphaFoldDB" id="A0AAV1H2P1"/>
<keyword evidence="3" id="KW-1185">Reference proteome</keyword>
<dbReference type="Gene3D" id="1.10.472.10">
    <property type="entry name" value="Cyclin-like"/>
    <property type="match status" value="1"/>
</dbReference>
<reference evidence="2" key="1">
    <citation type="submission" date="2023-08" db="EMBL/GenBank/DDBJ databases">
        <authorList>
            <person name="Alioto T."/>
            <person name="Alioto T."/>
            <person name="Gomez Garrido J."/>
        </authorList>
    </citation>
    <scope>NUCLEOTIDE SEQUENCE</scope>
</reference>
<organism evidence="2 3">
    <name type="scientific">Xyrichtys novacula</name>
    <name type="common">Pearly razorfish</name>
    <name type="synonym">Hemipteronotus novacula</name>
    <dbReference type="NCBI Taxonomy" id="13765"/>
    <lineage>
        <taxon>Eukaryota</taxon>
        <taxon>Metazoa</taxon>
        <taxon>Chordata</taxon>
        <taxon>Craniata</taxon>
        <taxon>Vertebrata</taxon>
        <taxon>Euteleostomi</taxon>
        <taxon>Actinopterygii</taxon>
        <taxon>Neopterygii</taxon>
        <taxon>Teleostei</taxon>
        <taxon>Neoteleostei</taxon>
        <taxon>Acanthomorphata</taxon>
        <taxon>Eupercaria</taxon>
        <taxon>Labriformes</taxon>
        <taxon>Labridae</taxon>
        <taxon>Xyrichtys</taxon>
    </lineage>
</organism>
<evidence type="ECO:0000313" key="3">
    <source>
        <dbReference type="Proteomes" id="UP001178508"/>
    </source>
</evidence>
<dbReference type="EMBL" id="OY660882">
    <property type="protein sequence ID" value="CAJ1080098.1"/>
    <property type="molecule type" value="Genomic_DNA"/>
</dbReference>
<dbReference type="GO" id="GO:0035861">
    <property type="term" value="C:site of double-strand break"/>
    <property type="evidence" value="ECO:0007669"/>
    <property type="project" value="TreeGrafter"/>
</dbReference>
<accession>A0AAV1H2P1</accession>
<dbReference type="InterPro" id="IPR036915">
    <property type="entry name" value="Cyclin-like_sf"/>
</dbReference>
<dbReference type="SUPFAM" id="SSF47954">
    <property type="entry name" value="Cyclin-like"/>
    <property type="match status" value="1"/>
</dbReference>